<proteinExistence type="predicted"/>
<sequence length="117" mass="13729">MTTICKFCKNEAQYTPLVEMEKLGVEIYFCYPCNTEYLCWKITDYGYSIYTDFKDKTYRWSTDMNNTYGDLYSIDDPGIPGVKKNEGLKMIKSFKGDLPDITPSNINEKLSVYLWFI</sequence>
<evidence type="ECO:0000313" key="1">
    <source>
        <dbReference type="EMBL" id="CAB4196603.1"/>
    </source>
</evidence>
<name>A0A6J5RGY3_9CAUD</name>
<reference evidence="1" key="1">
    <citation type="submission" date="2020-05" db="EMBL/GenBank/DDBJ databases">
        <authorList>
            <person name="Chiriac C."/>
            <person name="Salcher M."/>
            <person name="Ghai R."/>
            <person name="Kavagutti S V."/>
        </authorList>
    </citation>
    <scope>NUCLEOTIDE SEQUENCE</scope>
</reference>
<protein>
    <submittedName>
        <fullName evidence="1">Uncharacterized protein</fullName>
    </submittedName>
</protein>
<gene>
    <name evidence="1" type="ORF">UFOVP1290_123</name>
</gene>
<accession>A0A6J5RGY3</accession>
<organism evidence="1">
    <name type="scientific">uncultured Caudovirales phage</name>
    <dbReference type="NCBI Taxonomy" id="2100421"/>
    <lineage>
        <taxon>Viruses</taxon>
        <taxon>Duplodnaviria</taxon>
        <taxon>Heunggongvirae</taxon>
        <taxon>Uroviricota</taxon>
        <taxon>Caudoviricetes</taxon>
        <taxon>Peduoviridae</taxon>
        <taxon>Maltschvirus</taxon>
        <taxon>Maltschvirus maltsch</taxon>
    </lineage>
</organism>
<dbReference type="EMBL" id="LR797252">
    <property type="protein sequence ID" value="CAB4196603.1"/>
    <property type="molecule type" value="Genomic_DNA"/>
</dbReference>